<dbReference type="OrthoDB" id="2684236at2759"/>
<name>A0A1X2GFQ3_9FUNG</name>
<reference evidence="1 2" key="1">
    <citation type="submission" date="2016-07" db="EMBL/GenBank/DDBJ databases">
        <title>Pervasive Adenine N6-methylation of Active Genes in Fungi.</title>
        <authorList>
            <consortium name="DOE Joint Genome Institute"/>
            <person name="Mondo S.J."/>
            <person name="Dannebaum R.O."/>
            <person name="Kuo R.C."/>
            <person name="Labutti K."/>
            <person name="Haridas S."/>
            <person name="Kuo A."/>
            <person name="Salamov A."/>
            <person name="Ahrendt S.R."/>
            <person name="Lipzen A."/>
            <person name="Sullivan W."/>
            <person name="Andreopoulos W.B."/>
            <person name="Clum A."/>
            <person name="Lindquist E."/>
            <person name="Daum C."/>
            <person name="Ramamoorthy G.K."/>
            <person name="Gryganskyi A."/>
            <person name="Culley D."/>
            <person name="Magnuson J.K."/>
            <person name="James T.Y."/>
            <person name="O'Malley M.A."/>
            <person name="Stajich J.E."/>
            <person name="Spatafora J.W."/>
            <person name="Visel A."/>
            <person name="Grigoriev I.V."/>
        </authorList>
    </citation>
    <scope>NUCLEOTIDE SEQUENCE [LARGE SCALE GENOMIC DNA]</scope>
    <source>
        <strain evidence="1 2">NRRL 3301</strain>
    </source>
</reference>
<dbReference type="PANTHER" id="PTHR34365">
    <property type="entry name" value="ENOLASE (DUF1399)"/>
    <property type="match status" value="1"/>
</dbReference>
<comment type="caution">
    <text evidence="1">The sequence shown here is derived from an EMBL/GenBank/DDBJ whole genome shotgun (WGS) entry which is preliminary data.</text>
</comment>
<dbReference type="Proteomes" id="UP000242146">
    <property type="component" value="Unassembled WGS sequence"/>
</dbReference>
<dbReference type="EMBL" id="MCGT01000019">
    <property type="protein sequence ID" value="ORX52026.1"/>
    <property type="molecule type" value="Genomic_DNA"/>
</dbReference>
<dbReference type="PANTHER" id="PTHR34365:SF7">
    <property type="entry name" value="GLYCINE-RICH DOMAIN-CONTAINING PROTEIN 1"/>
    <property type="match status" value="1"/>
</dbReference>
<organism evidence="1 2">
    <name type="scientific">Hesseltinella vesiculosa</name>
    <dbReference type="NCBI Taxonomy" id="101127"/>
    <lineage>
        <taxon>Eukaryota</taxon>
        <taxon>Fungi</taxon>
        <taxon>Fungi incertae sedis</taxon>
        <taxon>Mucoromycota</taxon>
        <taxon>Mucoromycotina</taxon>
        <taxon>Mucoromycetes</taxon>
        <taxon>Mucorales</taxon>
        <taxon>Cunninghamellaceae</taxon>
        <taxon>Hesseltinella</taxon>
    </lineage>
</organism>
<protein>
    <submittedName>
        <fullName evidence="1">Uncharacterized protein</fullName>
    </submittedName>
</protein>
<accession>A0A1X2GFQ3</accession>
<proteinExistence type="predicted"/>
<keyword evidence="2" id="KW-1185">Reference proteome</keyword>
<evidence type="ECO:0000313" key="2">
    <source>
        <dbReference type="Proteomes" id="UP000242146"/>
    </source>
</evidence>
<dbReference type="InterPro" id="IPR009836">
    <property type="entry name" value="GRDP-like"/>
</dbReference>
<evidence type="ECO:0000313" key="1">
    <source>
        <dbReference type="EMBL" id="ORX52026.1"/>
    </source>
</evidence>
<dbReference type="Pfam" id="PF07173">
    <property type="entry name" value="GRDP-like"/>
    <property type="match status" value="1"/>
</dbReference>
<dbReference type="AlphaFoldDB" id="A0A1X2GFQ3"/>
<gene>
    <name evidence="1" type="ORF">DM01DRAFT_1066204</name>
</gene>
<dbReference type="STRING" id="101127.A0A1X2GFQ3"/>
<sequence length="222" mass="25826">MGSKHDYDANELLYAIRTCYKSNHTIFSLDMIHAVQRQRKFYDAVMRMSSWDDVHRFSNAIRRYHDFLYLMKTNPSMIAVPTIEIDAAWHTHMLCSAHYRHFGLHYMQRVINHDDTIPETKLAQHATATNSAWSNCKLQYILKKPVKFSPKDDNKSYLSIIATLGTTVETFGVDYYAGQVEIEDPIPTDLRDDLNKKLTDDYTYKDTSVQASHHSTQLRKKG</sequence>